<dbReference type="NCBIfam" id="TIGR01498">
    <property type="entry name" value="folK"/>
    <property type="match status" value="1"/>
</dbReference>
<gene>
    <name evidence="15" type="ordered locus">HMU12820</name>
</gene>
<dbReference type="UniPathway" id="UPA00077">
    <property type="reaction ID" value="UER00155"/>
</dbReference>
<evidence type="ECO:0000256" key="12">
    <source>
        <dbReference type="ARBA" id="ARBA00033413"/>
    </source>
</evidence>
<keyword evidence="6" id="KW-0547">Nucleotide-binding</keyword>
<evidence type="ECO:0000256" key="7">
    <source>
        <dbReference type="ARBA" id="ARBA00022777"/>
    </source>
</evidence>
<evidence type="ECO:0000256" key="3">
    <source>
        <dbReference type="ARBA" id="ARBA00013253"/>
    </source>
</evidence>
<dbReference type="InterPro" id="IPR035907">
    <property type="entry name" value="Hppk_sf"/>
</dbReference>
<evidence type="ECO:0000256" key="8">
    <source>
        <dbReference type="ARBA" id="ARBA00022840"/>
    </source>
</evidence>
<dbReference type="SUPFAM" id="SSF55083">
    <property type="entry name" value="6-hydroxymethyl-7,8-dihydropterin pyrophosphokinase, HPPK"/>
    <property type="match status" value="1"/>
</dbReference>
<sequence>MRALFFTPHFPLAPLDSSSNVFTRKFGFLCRPKGFHSKRFYFPPASQNFLTLGIGGNEGDVIATFTKLILWLKNHPNFHFIITSPIYRNPAFGYKNQPDFYNATISLITNLNLNAIYHLVFYLERKFGRARKRRFKNAPRTLDIDILFFGHKVVKYPHLKIPHPAWKQRESVIIPLLLQSLVMQGEKGR</sequence>
<dbReference type="Pfam" id="PF01288">
    <property type="entry name" value="HPPK"/>
    <property type="match status" value="1"/>
</dbReference>
<dbReference type="GO" id="GO:0046654">
    <property type="term" value="P:tetrahydrofolate biosynthetic process"/>
    <property type="evidence" value="ECO:0007669"/>
    <property type="project" value="UniProtKB-UniPathway"/>
</dbReference>
<dbReference type="PANTHER" id="PTHR43071:SF1">
    <property type="entry name" value="2-AMINO-4-HYDROXY-6-HYDROXYMETHYLDIHYDROPTERIDINE PYROPHOSPHOKINASE"/>
    <property type="match status" value="1"/>
</dbReference>
<dbReference type="HOGENOM" id="CLU_1218410_0_0_7"/>
<reference evidence="15 16" key="1">
    <citation type="journal article" date="2010" name="BMC Genomics">
        <title>Comparative genomics and proteomics of Helicobacter mustelae, an ulcerogenic and carcinogenic gastric pathogen.</title>
        <authorList>
            <person name="O'Toole P.W."/>
            <person name="Snelling W.J."/>
            <person name="Canchaya C."/>
            <person name="Forde B.M."/>
            <person name="Hardie K.R."/>
            <person name="Josenhans C."/>
            <person name="Graham R.L.J."/>
            <person name="McMullan G."/>
            <person name="Parkhill J."/>
            <person name="Belda E."/>
            <person name="Bentley S.D."/>
        </authorList>
    </citation>
    <scope>NUCLEOTIDE SEQUENCE [LARGE SCALE GENOMIC DNA]</scope>
    <source>
        <strain evidence="16">ATCC 43772 / LMG 18044 / NCTC 12198 / 12198</strain>
    </source>
</reference>
<keyword evidence="8" id="KW-0067">ATP-binding</keyword>
<evidence type="ECO:0000256" key="1">
    <source>
        <dbReference type="ARBA" id="ARBA00005051"/>
    </source>
</evidence>
<evidence type="ECO:0000256" key="10">
    <source>
        <dbReference type="ARBA" id="ARBA00029409"/>
    </source>
</evidence>
<dbReference type="PROSITE" id="PS00794">
    <property type="entry name" value="HPPK"/>
    <property type="match status" value="1"/>
</dbReference>
<dbReference type="Gene3D" id="3.30.70.560">
    <property type="entry name" value="7,8-Dihydro-6-hydroxymethylpterin-pyrophosphokinase HPPK"/>
    <property type="match status" value="1"/>
</dbReference>
<evidence type="ECO:0000256" key="2">
    <source>
        <dbReference type="ARBA" id="ARBA00005810"/>
    </source>
</evidence>
<proteinExistence type="inferred from homology"/>
<evidence type="ECO:0000256" key="13">
    <source>
        <dbReference type="SAM" id="Phobius"/>
    </source>
</evidence>
<keyword evidence="7 15" id="KW-0418">Kinase</keyword>
<dbReference type="InterPro" id="IPR000550">
    <property type="entry name" value="Hppk"/>
</dbReference>
<feature type="transmembrane region" description="Helical" evidence="13">
    <location>
        <begin position="100"/>
        <end position="123"/>
    </location>
</feature>
<protein>
    <recommendedName>
        <fullName evidence="4">2-amino-4-hydroxy-6-hydroxymethyldihydropteridine pyrophosphokinase</fullName>
        <ecNumber evidence="3">2.7.6.3</ecNumber>
    </recommendedName>
    <alternativeName>
        <fullName evidence="11">6-hydroxymethyl-7,8-dihydropterin pyrophosphokinase</fullName>
    </alternativeName>
    <alternativeName>
        <fullName evidence="12">7,8-dihydro-6-hydroxymethylpterin-pyrophosphokinase</fullName>
    </alternativeName>
</protein>
<keyword evidence="13" id="KW-0472">Membrane</keyword>
<evidence type="ECO:0000256" key="6">
    <source>
        <dbReference type="ARBA" id="ARBA00022741"/>
    </source>
</evidence>
<comment type="similarity">
    <text evidence="2">Belongs to the HPPK family.</text>
</comment>
<dbReference type="GO" id="GO:0046656">
    <property type="term" value="P:folic acid biosynthetic process"/>
    <property type="evidence" value="ECO:0007669"/>
    <property type="project" value="UniProtKB-KW"/>
</dbReference>
<dbReference type="eggNOG" id="COG0801">
    <property type="taxonomic scope" value="Bacteria"/>
</dbReference>
<feature type="domain" description="7,8-dihydro-6-hydroxymethylpterin-pyrophosphokinase" evidence="14">
    <location>
        <begin position="136"/>
        <end position="147"/>
    </location>
</feature>
<keyword evidence="5" id="KW-0808">Transferase</keyword>
<evidence type="ECO:0000259" key="14">
    <source>
        <dbReference type="PROSITE" id="PS00794"/>
    </source>
</evidence>
<accession>D3UJ61</accession>
<comment type="function">
    <text evidence="10">Catalyzes the transfer of pyrophosphate from adenosine triphosphate (ATP) to 6-hydroxymethyl-7,8-dihydropterin, an enzymatic step in folate biosynthesis pathway.</text>
</comment>
<dbReference type="EC" id="2.7.6.3" evidence="3"/>
<keyword evidence="13" id="KW-0812">Transmembrane</keyword>
<keyword evidence="9" id="KW-0289">Folate biosynthesis</keyword>
<keyword evidence="13" id="KW-1133">Transmembrane helix</keyword>
<dbReference type="GO" id="GO:0016301">
    <property type="term" value="F:kinase activity"/>
    <property type="evidence" value="ECO:0007669"/>
    <property type="project" value="UniProtKB-KW"/>
</dbReference>
<dbReference type="PANTHER" id="PTHR43071">
    <property type="entry name" value="2-AMINO-4-HYDROXY-6-HYDROXYMETHYLDIHYDROPTERIDINE PYROPHOSPHOKINASE"/>
    <property type="match status" value="1"/>
</dbReference>
<dbReference type="STRING" id="679897.HMU12820"/>
<evidence type="ECO:0000313" key="15">
    <source>
        <dbReference type="EMBL" id="CBG40536.1"/>
    </source>
</evidence>
<evidence type="ECO:0000256" key="11">
    <source>
        <dbReference type="ARBA" id="ARBA00029766"/>
    </source>
</evidence>
<evidence type="ECO:0000256" key="4">
    <source>
        <dbReference type="ARBA" id="ARBA00016218"/>
    </source>
</evidence>
<dbReference type="AlphaFoldDB" id="D3UJ61"/>
<dbReference type="KEGG" id="hms:HMU12820"/>
<name>D3UJ61_HELM1</name>
<dbReference type="CDD" id="cd00483">
    <property type="entry name" value="HPPK"/>
    <property type="match status" value="1"/>
</dbReference>
<dbReference type="EMBL" id="FN555004">
    <property type="protein sequence ID" value="CBG40536.1"/>
    <property type="molecule type" value="Genomic_DNA"/>
</dbReference>
<dbReference type="Proteomes" id="UP000001522">
    <property type="component" value="Chromosome"/>
</dbReference>
<keyword evidence="16" id="KW-1185">Reference proteome</keyword>
<organism evidence="15 16">
    <name type="scientific">Helicobacter mustelae (strain ATCC 43772 / CCUG 25715 / CIP 103759 / LMG 18044 / NCTC 12198 / R85-136P)</name>
    <name type="common">Campylobacter mustelae</name>
    <dbReference type="NCBI Taxonomy" id="679897"/>
    <lineage>
        <taxon>Bacteria</taxon>
        <taxon>Pseudomonadati</taxon>
        <taxon>Campylobacterota</taxon>
        <taxon>Epsilonproteobacteria</taxon>
        <taxon>Campylobacterales</taxon>
        <taxon>Helicobacteraceae</taxon>
        <taxon>Helicobacter</taxon>
    </lineage>
</organism>
<evidence type="ECO:0000256" key="5">
    <source>
        <dbReference type="ARBA" id="ARBA00022679"/>
    </source>
</evidence>
<evidence type="ECO:0000256" key="9">
    <source>
        <dbReference type="ARBA" id="ARBA00022909"/>
    </source>
</evidence>
<dbReference type="GO" id="GO:0003848">
    <property type="term" value="F:2-amino-4-hydroxy-6-hydroxymethyldihydropteridine diphosphokinase activity"/>
    <property type="evidence" value="ECO:0007669"/>
    <property type="project" value="UniProtKB-EC"/>
</dbReference>
<dbReference type="GO" id="GO:0005524">
    <property type="term" value="F:ATP binding"/>
    <property type="evidence" value="ECO:0007669"/>
    <property type="project" value="UniProtKB-KW"/>
</dbReference>
<comment type="pathway">
    <text evidence="1">Cofactor biosynthesis; tetrahydrofolate biosynthesis; 2-amino-4-hydroxy-6-hydroxymethyl-7,8-dihydropteridine diphosphate from 7,8-dihydroneopterin triphosphate: step 4/4.</text>
</comment>
<evidence type="ECO:0000313" key="16">
    <source>
        <dbReference type="Proteomes" id="UP000001522"/>
    </source>
</evidence>